<gene>
    <name evidence="2" type="ORF">OKA05_21620</name>
</gene>
<sequence>MNRSPAISDELIEHLEWAELALEGDPTATEAVMKMLRSDDLVAALRSRGASETEAADILGDLAGDCFGGERAKGGLHRLLGRYNGACPLPAFFRHVAVNRLITLKRKQALRPEASKGTDDDEDPIDRVPSPASGNAADETLIPLLRDAVVRAFQAVDVERMVVFRLVHSYGVPQKRVGAVWGWHESKTSRALDALREDLKTSIIAEIRRADPWLQLEWDDFLSLCGESIDLFAS</sequence>
<evidence type="ECO:0000313" key="2">
    <source>
        <dbReference type="EMBL" id="MCW1925174.1"/>
    </source>
</evidence>
<evidence type="ECO:0000313" key="3">
    <source>
        <dbReference type="Proteomes" id="UP001320876"/>
    </source>
</evidence>
<proteinExistence type="predicted"/>
<dbReference type="EMBL" id="JAPDDT010000012">
    <property type="protein sequence ID" value="MCW1925174.1"/>
    <property type="molecule type" value="Genomic_DNA"/>
</dbReference>
<accession>A0ABT3GNT0</accession>
<keyword evidence="3" id="KW-1185">Reference proteome</keyword>
<feature type="region of interest" description="Disordered" evidence="1">
    <location>
        <begin position="111"/>
        <end position="134"/>
    </location>
</feature>
<organism evidence="2 3">
    <name type="scientific">Luteolibacter arcticus</name>
    <dbReference type="NCBI Taxonomy" id="1581411"/>
    <lineage>
        <taxon>Bacteria</taxon>
        <taxon>Pseudomonadati</taxon>
        <taxon>Verrucomicrobiota</taxon>
        <taxon>Verrucomicrobiia</taxon>
        <taxon>Verrucomicrobiales</taxon>
        <taxon>Verrucomicrobiaceae</taxon>
        <taxon>Luteolibacter</taxon>
    </lineage>
</organism>
<dbReference type="Proteomes" id="UP001320876">
    <property type="component" value="Unassembled WGS sequence"/>
</dbReference>
<reference evidence="2 3" key="1">
    <citation type="submission" date="2022-10" db="EMBL/GenBank/DDBJ databases">
        <title>Luteolibacter arcticus strain CCTCC AB 2014275, whole genome shotgun sequencing project.</title>
        <authorList>
            <person name="Zhao G."/>
            <person name="Shen L."/>
        </authorList>
    </citation>
    <scope>NUCLEOTIDE SEQUENCE [LARGE SCALE GENOMIC DNA]</scope>
    <source>
        <strain evidence="2 3">CCTCC AB 2014275</strain>
    </source>
</reference>
<dbReference type="RefSeq" id="WP_264489280.1">
    <property type="nucleotide sequence ID" value="NZ_JAPDDT010000012.1"/>
</dbReference>
<comment type="caution">
    <text evidence="2">The sequence shown here is derived from an EMBL/GenBank/DDBJ whole genome shotgun (WGS) entry which is preliminary data.</text>
</comment>
<evidence type="ECO:0008006" key="4">
    <source>
        <dbReference type="Google" id="ProtNLM"/>
    </source>
</evidence>
<name>A0ABT3GNT0_9BACT</name>
<protein>
    <recommendedName>
        <fullName evidence="4">Sigma-70 family RNA polymerase sigma factor</fullName>
    </recommendedName>
</protein>
<evidence type="ECO:0000256" key="1">
    <source>
        <dbReference type="SAM" id="MobiDB-lite"/>
    </source>
</evidence>